<dbReference type="AlphaFoldDB" id="A0A0D3IQ77"/>
<evidence type="ECO:0000256" key="2">
    <source>
        <dbReference type="SAM" id="Phobius"/>
    </source>
</evidence>
<evidence type="ECO:0000313" key="4">
    <source>
        <dbReference type="EnsemblProtists" id="EOD13412"/>
    </source>
</evidence>
<dbReference type="Pfam" id="PF06762">
    <property type="entry name" value="LMF1"/>
    <property type="match status" value="1"/>
</dbReference>
<keyword evidence="2" id="KW-1133">Transmembrane helix</keyword>
<organism evidence="4 5">
    <name type="scientific">Emiliania huxleyi (strain CCMP1516)</name>
    <dbReference type="NCBI Taxonomy" id="280463"/>
    <lineage>
        <taxon>Eukaryota</taxon>
        <taxon>Haptista</taxon>
        <taxon>Haptophyta</taxon>
        <taxon>Prymnesiophyceae</taxon>
        <taxon>Isochrysidales</taxon>
        <taxon>Noelaerhabdaceae</taxon>
        <taxon>Emiliania</taxon>
    </lineage>
</organism>
<reference evidence="5" key="1">
    <citation type="journal article" date="2013" name="Nature">
        <title>Pan genome of the phytoplankton Emiliania underpins its global distribution.</title>
        <authorList>
            <person name="Read B.A."/>
            <person name="Kegel J."/>
            <person name="Klute M.J."/>
            <person name="Kuo A."/>
            <person name="Lefebvre S.C."/>
            <person name="Maumus F."/>
            <person name="Mayer C."/>
            <person name="Miller J."/>
            <person name="Monier A."/>
            <person name="Salamov A."/>
            <person name="Young J."/>
            <person name="Aguilar M."/>
            <person name="Claverie J.M."/>
            <person name="Frickenhaus S."/>
            <person name="Gonzalez K."/>
            <person name="Herman E.K."/>
            <person name="Lin Y.C."/>
            <person name="Napier J."/>
            <person name="Ogata H."/>
            <person name="Sarno A.F."/>
            <person name="Shmutz J."/>
            <person name="Schroeder D."/>
            <person name="de Vargas C."/>
            <person name="Verret F."/>
            <person name="von Dassow P."/>
            <person name="Valentin K."/>
            <person name="Van de Peer Y."/>
            <person name="Wheeler G."/>
            <person name="Dacks J.B."/>
            <person name="Delwiche C.F."/>
            <person name="Dyhrman S.T."/>
            <person name="Glockner G."/>
            <person name="John U."/>
            <person name="Richards T."/>
            <person name="Worden A.Z."/>
            <person name="Zhang X."/>
            <person name="Grigoriev I.V."/>
            <person name="Allen A.E."/>
            <person name="Bidle K."/>
            <person name="Borodovsky M."/>
            <person name="Bowler C."/>
            <person name="Brownlee C."/>
            <person name="Cock J.M."/>
            <person name="Elias M."/>
            <person name="Gladyshev V.N."/>
            <person name="Groth M."/>
            <person name="Guda C."/>
            <person name="Hadaegh A."/>
            <person name="Iglesias-Rodriguez M.D."/>
            <person name="Jenkins J."/>
            <person name="Jones B.M."/>
            <person name="Lawson T."/>
            <person name="Leese F."/>
            <person name="Lindquist E."/>
            <person name="Lobanov A."/>
            <person name="Lomsadze A."/>
            <person name="Malik S.B."/>
            <person name="Marsh M.E."/>
            <person name="Mackinder L."/>
            <person name="Mock T."/>
            <person name="Mueller-Roeber B."/>
            <person name="Pagarete A."/>
            <person name="Parker M."/>
            <person name="Probert I."/>
            <person name="Quesneville H."/>
            <person name="Raines C."/>
            <person name="Rensing S.A."/>
            <person name="Riano-Pachon D.M."/>
            <person name="Richier S."/>
            <person name="Rokitta S."/>
            <person name="Shiraiwa Y."/>
            <person name="Soanes D.M."/>
            <person name="van der Giezen M."/>
            <person name="Wahlund T.M."/>
            <person name="Williams B."/>
            <person name="Wilson W."/>
            <person name="Wolfe G."/>
            <person name="Wurch L.L."/>
        </authorList>
    </citation>
    <scope>NUCLEOTIDE SEQUENCE</scope>
</reference>
<feature type="transmembrane region" description="Helical" evidence="2">
    <location>
        <begin position="887"/>
        <end position="903"/>
    </location>
</feature>
<evidence type="ECO:0000313" key="5">
    <source>
        <dbReference type="Proteomes" id="UP000013827"/>
    </source>
</evidence>
<feature type="transmembrane region" description="Helical" evidence="2">
    <location>
        <begin position="817"/>
        <end position="835"/>
    </location>
</feature>
<protein>
    <recommendedName>
        <fullName evidence="3">Lipase maturation factor 1/2 N-terminal domain-containing protein</fullName>
    </recommendedName>
</protein>
<feature type="transmembrane region" description="Helical" evidence="2">
    <location>
        <begin position="847"/>
        <end position="866"/>
    </location>
</feature>
<reference evidence="4" key="2">
    <citation type="submission" date="2024-10" db="UniProtKB">
        <authorList>
            <consortium name="EnsemblProtists"/>
        </authorList>
    </citation>
    <scope>IDENTIFICATION</scope>
</reference>
<keyword evidence="5" id="KW-1185">Reference proteome</keyword>
<feature type="compositionally biased region" description="Low complexity" evidence="1">
    <location>
        <begin position="392"/>
        <end position="402"/>
    </location>
</feature>
<accession>A0A0D3IQ77</accession>
<proteinExistence type="predicted"/>
<dbReference type="InterPro" id="IPR009613">
    <property type="entry name" value="LMF"/>
</dbReference>
<sequence>MIASHTAALYTAVHRALTADLPELLRLAADALATVPAPPDLAGWSELTREELFRLAPVCGSLVVLLFGLPACVLCEPRIGRTGEYWLTRVALLRGIGLLYVFAFASSAMQGRALFGARGLFAPATGSSGPTPALDLLAAAGVGSADARVELASLCGLLLSLLLAFGGPRFALWAPLPASLWLLHLSLVNNASRLLPAHSWEWAALELGFLAIFLAPEWPPSTLYPRLLPPPSAVLLLFRWHLFRLLLGAGLSRLADHSPSCWRRLDCAAAHHETQPMPTPLAWLLHGMPARWRAAEAAVSLAALILAPFAALLPSRAARLATFWIEAGVGSMASGNVGFANWAALVPALALLDDAALAPFFGAAAADAAAAAAAQAAALTAAPPPPRPKPPASAATAASTASTSMAGPRRRRGGGAGPAAAGGGGALRACRRGACVAYRRGRAAVQACLLGLVCVKSLPPLAALFSPAPQPQHYDRWFLVNAYSGSFGGDAVHAHRVTLALDYSNDPLLEQEPLRAALAPHQPAPRCTDQPGPVGKDERGASYTCAQLARASACSTDKLRATCPLACGVPRCDGRVALPDALVARVGAGDDYGRDALGRKTEGGEVWSAVAARLESVGEAASGAGGEPPPLVELQLPGFVLELVRRLLDGDADAVQLLATRARGALRRPRRNSSVRGRAYGVVGPAAIRARLWVYRFSSLAALLQRGEWWEREPLSSPAIYSRRPRPRSPAAAKASATAGTEQAATEEPPPLPPRALPWVRQRLLQLSTVGAAVAIDGVVHSTAPLLMAAALALYSTLLLLAGVADYGGVDAVAAPALARMGASAAHIGAAIGALDVSSPERCVAAVWKLVATAAVVATTCLLWAVGCSSGTWRAAIVAQLRLPPRQMAALVLLPVLIGWHAWSG</sequence>
<feature type="transmembrane region" description="Helical" evidence="2">
    <location>
        <begin position="52"/>
        <end position="74"/>
    </location>
</feature>
<name>A0A0D3IQ77_EMIH1</name>
<dbReference type="PANTHER" id="PTHR14463">
    <property type="entry name" value="LIPASE MATURATION FACTOR"/>
    <property type="match status" value="1"/>
</dbReference>
<dbReference type="GeneID" id="17259563"/>
<feature type="region of interest" description="Disordered" evidence="1">
    <location>
        <begin position="720"/>
        <end position="753"/>
    </location>
</feature>
<dbReference type="GO" id="GO:0051604">
    <property type="term" value="P:protein maturation"/>
    <property type="evidence" value="ECO:0007669"/>
    <property type="project" value="InterPro"/>
</dbReference>
<dbReference type="EnsemblProtists" id="EOD13412">
    <property type="protein sequence ID" value="EOD13412"/>
    <property type="gene ID" value="EMIHUDRAFT_470720"/>
</dbReference>
<dbReference type="PaxDb" id="2903-EOD13412"/>
<keyword evidence="2" id="KW-0812">Transmembrane</keyword>
<dbReference type="eggNOG" id="ENOG502SMBP">
    <property type="taxonomic scope" value="Eukaryota"/>
</dbReference>
<feature type="transmembrane region" description="Helical" evidence="2">
    <location>
        <begin position="86"/>
        <end position="105"/>
    </location>
</feature>
<dbReference type="GO" id="GO:0005789">
    <property type="term" value="C:endoplasmic reticulum membrane"/>
    <property type="evidence" value="ECO:0007669"/>
    <property type="project" value="TreeGrafter"/>
</dbReference>
<feature type="domain" description="Lipase maturation factor 1/2 N-terminal" evidence="3">
    <location>
        <begin position="198"/>
        <end position="357"/>
    </location>
</feature>
<feature type="compositionally biased region" description="Low complexity" evidence="1">
    <location>
        <begin position="729"/>
        <end position="747"/>
    </location>
</feature>
<dbReference type="InterPro" id="IPR057434">
    <property type="entry name" value="LMF1/2_N"/>
</dbReference>
<dbReference type="Proteomes" id="UP000013827">
    <property type="component" value="Unassembled WGS sequence"/>
</dbReference>
<feature type="transmembrane region" description="Helical" evidence="2">
    <location>
        <begin position="786"/>
        <end position="805"/>
    </location>
</feature>
<keyword evidence="2" id="KW-0472">Membrane</keyword>
<feature type="compositionally biased region" description="Pro residues" evidence="1">
    <location>
        <begin position="382"/>
        <end position="391"/>
    </location>
</feature>
<dbReference type="RefSeq" id="XP_005765841.1">
    <property type="nucleotide sequence ID" value="XM_005765784.1"/>
</dbReference>
<feature type="region of interest" description="Disordered" evidence="1">
    <location>
        <begin position="381"/>
        <end position="426"/>
    </location>
</feature>
<dbReference type="KEGG" id="ehx:EMIHUDRAFT_470720"/>
<feature type="compositionally biased region" description="Gly residues" evidence="1">
    <location>
        <begin position="414"/>
        <end position="426"/>
    </location>
</feature>
<dbReference type="HOGENOM" id="CLU_320666_0_0_1"/>
<dbReference type="PANTHER" id="PTHR14463:SF10">
    <property type="entry name" value="LIPASE MATURATION FACTOR 1"/>
    <property type="match status" value="1"/>
</dbReference>
<evidence type="ECO:0000256" key="1">
    <source>
        <dbReference type="SAM" id="MobiDB-lite"/>
    </source>
</evidence>
<evidence type="ECO:0000259" key="3">
    <source>
        <dbReference type="Pfam" id="PF06762"/>
    </source>
</evidence>